<sequence>MRQTAIRLNRTWLTILGILMLLGGLAVLLIGTGLLAPTARAIGRSLDRPTPSTKLFAASAGSLFAQTWVIIVVAVVGVVLGLLGLGWLLAQIPRSNEAKPFRLQDSAEAGLTRIAPSVLTDAVEDQIKGLPGVVNASAVLRGTAQAPDLTVKVTASDRARIPELLQTLQTRVADDFGRALDTRLTRLGVQVEVDTARSRTNRIAL</sequence>
<evidence type="ECO:0000256" key="1">
    <source>
        <dbReference type="SAM" id="Phobius"/>
    </source>
</evidence>
<accession>A0A7W3IW09</accession>
<protein>
    <recommendedName>
        <fullName evidence="4">Alkaline shock response membrane anchor protein AmaP</fullName>
    </recommendedName>
</protein>
<proteinExistence type="predicted"/>
<evidence type="ECO:0000313" key="3">
    <source>
        <dbReference type="Proteomes" id="UP000523079"/>
    </source>
</evidence>
<keyword evidence="1" id="KW-0812">Transmembrane</keyword>
<dbReference type="EMBL" id="JACGWT010000007">
    <property type="protein sequence ID" value="MBA8796239.1"/>
    <property type="molecule type" value="Genomic_DNA"/>
</dbReference>
<keyword evidence="3" id="KW-1185">Reference proteome</keyword>
<reference evidence="2 3" key="1">
    <citation type="submission" date="2020-07" db="EMBL/GenBank/DDBJ databases">
        <title>Sequencing the genomes of 1000 actinobacteria strains.</title>
        <authorList>
            <person name="Klenk H.-P."/>
        </authorList>
    </citation>
    <scope>NUCLEOTIDE SEQUENCE [LARGE SCALE GENOMIC DNA]</scope>
    <source>
        <strain evidence="2 3">DSM 100723</strain>
    </source>
</reference>
<evidence type="ECO:0000313" key="2">
    <source>
        <dbReference type="EMBL" id="MBA8796239.1"/>
    </source>
</evidence>
<name>A0A7W3IW09_9ACTN</name>
<feature type="transmembrane region" description="Helical" evidence="1">
    <location>
        <begin position="56"/>
        <end position="89"/>
    </location>
</feature>
<evidence type="ECO:0008006" key="4">
    <source>
        <dbReference type="Google" id="ProtNLM"/>
    </source>
</evidence>
<dbReference type="AlphaFoldDB" id="A0A7W3IW09"/>
<organism evidence="2 3">
    <name type="scientific">Microlunatus kandeliicorticis</name>
    <dbReference type="NCBI Taxonomy" id="1759536"/>
    <lineage>
        <taxon>Bacteria</taxon>
        <taxon>Bacillati</taxon>
        <taxon>Actinomycetota</taxon>
        <taxon>Actinomycetes</taxon>
        <taxon>Propionibacteriales</taxon>
        <taxon>Propionibacteriaceae</taxon>
        <taxon>Microlunatus</taxon>
    </lineage>
</organism>
<keyword evidence="1" id="KW-0472">Membrane</keyword>
<feature type="transmembrane region" description="Helical" evidence="1">
    <location>
        <begin position="12"/>
        <end position="36"/>
    </location>
</feature>
<gene>
    <name evidence="2" type="ORF">FHX74_003892</name>
</gene>
<dbReference type="RefSeq" id="WP_182561863.1">
    <property type="nucleotide sequence ID" value="NZ_JACGWT010000007.1"/>
</dbReference>
<dbReference type="Proteomes" id="UP000523079">
    <property type="component" value="Unassembled WGS sequence"/>
</dbReference>
<comment type="caution">
    <text evidence="2">The sequence shown here is derived from an EMBL/GenBank/DDBJ whole genome shotgun (WGS) entry which is preliminary data.</text>
</comment>
<dbReference type="NCBIfam" id="NF033218">
    <property type="entry name" value="anchor_AmaP"/>
    <property type="match status" value="1"/>
</dbReference>
<keyword evidence="1" id="KW-1133">Transmembrane helix</keyword>